<accession>A0A8J2ZRE8</accession>
<protein>
    <recommendedName>
        <fullName evidence="1">DUF1659 domain-containing protein</fullName>
    </recommendedName>
</protein>
<proteinExistence type="predicted"/>
<sequence length="75" mass="8363">MAVQYLTNTSLQLVFQAGTDMDTGKPILKYKSFNNVKTDATADKLFAAATAIADLQEHPLYNIVRRDQSEIRDGE</sequence>
<evidence type="ECO:0000313" key="3">
    <source>
        <dbReference type="Proteomes" id="UP000602050"/>
    </source>
</evidence>
<organism evidence="2 3">
    <name type="scientific">Compostibacillus humi</name>
    <dbReference type="NCBI Taxonomy" id="1245525"/>
    <lineage>
        <taxon>Bacteria</taxon>
        <taxon>Bacillati</taxon>
        <taxon>Bacillota</taxon>
        <taxon>Bacilli</taxon>
        <taxon>Bacillales</taxon>
        <taxon>Bacillaceae</taxon>
        <taxon>Compostibacillus</taxon>
    </lineage>
</organism>
<evidence type="ECO:0000259" key="1">
    <source>
        <dbReference type="Pfam" id="PF07872"/>
    </source>
</evidence>
<reference evidence="2" key="1">
    <citation type="journal article" date="2014" name="Int. J. Syst. Evol. Microbiol.">
        <title>Complete genome sequence of Corynebacterium casei LMG S-19264T (=DSM 44701T), isolated from a smear-ripened cheese.</title>
        <authorList>
            <consortium name="US DOE Joint Genome Institute (JGI-PGF)"/>
            <person name="Walter F."/>
            <person name="Albersmeier A."/>
            <person name="Kalinowski J."/>
            <person name="Ruckert C."/>
        </authorList>
    </citation>
    <scope>NUCLEOTIDE SEQUENCE</scope>
    <source>
        <strain evidence="2">CGMCC 1.12360</strain>
    </source>
</reference>
<evidence type="ECO:0000313" key="2">
    <source>
        <dbReference type="EMBL" id="GGH71247.1"/>
    </source>
</evidence>
<name>A0A8J2ZRE8_9BACI</name>
<dbReference type="RefSeq" id="WP_188390990.1">
    <property type="nucleotide sequence ID" value="NZ_BMEV01000009.1"/>
</dbReference>
<dbReference type="Proteomes" id="UP000602050">
    <property type="component" value="Unassembled WGS sequence"/>
</dbReference>
<dbReference type="Pfam" id="PF07872">
    <property type="entry name" value="DUF1659"/>
    <property type="match status" value="1"/>
</dbReference>
<keyword evidence="3" id="KW-1185">Reference proteome</keyword>
<reference evidence="2" key="2">
    <citation type="submission" date="2020-09" db="EMBL/GenBank/DDBJ databases">
        <authorList>
            <person name="Sun Q."/>
            <person name="Zhou Y."/>
        </authorList>
    </citation>
    <scope>NUCLEOTIDE SEQUENCE</scope>
    <source>
        <strain evidence="2">CGMCC 1.12360</strain>
    </source>
</reference>
<comment type="caution">
    <text evidence="2">The sequence shown here is derived from an EMBL/GenBank/DDBJ whole genome shotgun (WGS) entry which is preliminary data.</text>
</comment>
<dbReference type="InterPro" id="IPR012454">
    <property type="entry name" value="DUF1659"/>
</dbReference>
<dbReference type="EMBL" id="BMEV01000009">
    <property type="protein sequence ID" value="GGH71247.1"/>
    <property type="molecule type" value="Genomic_DNA"/>
</dbReference>
<gene>
    <name evidence="2" type="ORF">GCM10010978_06970</name>
</gene>
<dbReference type="AlphaFoldDB" id="A0A8J2ZRE8"/>
<feature type="domain" description="DUF1659" evidence="1">
    <location>
        <begin position="4"/>
        <end position="71"/>
    </location>
</feature>